<reference evidence="1" key="1">
    <citation type="journal article" date="2008" name="BMC Genomics">
        <title>A conifer genomics resource of 200,000 spruce (Picea spp.) ESTs and 6,464 high-quality, sequence-finished full-length cDNAs for Sitka spruce (Picea sitchensis).</title>
        <authorList>
            <person name="Ralph S.G."/>
            <person name="Chun H.J."/>
            <person name="Kolosova N."/>
            <person name="Cooper D."/>
            <person name="Oddy C."/>
            <person name="Ritland C.E."/>
            <person name="Kirkpatrick R."/>
            <person name="Moore R."/>
            <person name="Barber S."/>
            <person name="Holt R.A."/>
            <person name="Jones S.J."/>
            <person name="Marra M.A."/>
            <person name="Douglas C.J."/>
            <person name="Ritland K."/>
            <person name="Bohlmann J."/>
        </authorList>
    </citation>
    <scope>NUCLEOTIDE SEQUENCE</scope>
    <source>
        <tissue evidence="1">Bark</tissue>
    </source>
</reference>
<organism evidence="1">
    <name type="scientific">Picea sitchensis</name>
    <name type="common">Sitka spruce</name>
    <name type="synonym">Pinus sitchensis</name>
    <dbReference type="NCBI Taxonomy" id="3332"/>
    <lineage>
        <taxon>Eukaryota</taxon>
        <taxon>Viridiplantae</taxon>
        <taxon>Streptophyta</taxon>
        <taxon>Embryophyta</taxon>
        <taxon>Tracheophyta</taxon>
        <taxon>Spermatophyta</taxon>
        <taxon>Pinopsida</taxon>
        <taxon>Pinidae</taxon>
        <taxon>Conifers I</taxon>
        <taxon>Pinales</taxon>
        <taxon>Pinaceae</taxon>
        <taxon>Picea</taxon>
    </lineage>
</organism>
<dbReference type="AlphaFoldDB" id="A9NQ77"/>
<dbReference type="EMBL" id="EF083441">
    <property type="protein sequence ID" value="ABK22788.1"/>
    <property type="molecule type" value="mRNA"/>
</dbReference>
<proteinExistence type="evidence at transcript level"/>
<name>A9NQ77_PICSI</name>
<protein>
    <submittedName>
        <fullName evidence="1">Uncharacterized protein</fullName>
    </submittedName>
</protein>
<accession>A9NQ77</accession>
<sequence>MRGPLFWCSVCCLCICYFCCRPRRRQRRETDVLY</sequence>
<evidence type="ECO:0000313" key="1">
    <source>
        <dbReference type="EMBL" id="ABK22788.1"/>
    </source>
</evidence>